<gene>
    <name evidence="1" type="ORF">C4K88_01270</name>
</gene>
<dbReference type="Proteomes" id="UP000239297">
    <property type="component" value="Unassembled WGS sequence"/>
</dbReference>
<accession>A0A2S5J184</accession>
<name>A0A2S5J184_9MICC</name>
<evidence type="ECO:0008006" key="3">
    <source>
        <dbReference type="Google" id="ProtNLM"/>
    </source>
</evidence>
<evidence type="ECO:0000313" key="2">
    <source>
        <dbReference type="Proteomes" id="UP000239297"/>
    </source>
</evidence>
<dbReference type="OrthoDB" id="4882944at2"/>
<protein>
    <recommendedName>
        <fullName evidence="3">STAS domain-containing protein</fullName>
    </recommendedName>
</protein>
<keyword evidence="2" id="KW-1185">Reference proteome</keyword>
<dbReference type="EMBL" id="PRKW01000001">
    <property type="protein sequence ID" value="PPB50555.1"/>
    <property type="molecule type" value="Genomic_DNA"/>
</dbReference>
<sequence>MSHKLRITLKLDLDLRQARMEVHGCLTEQNCHALLPIIRRCFRMLRDPRVVIDTSKAQHIDAEGIDALRRLGVGEADHTASDLPGFCSLVVPDALPACPARDPRLHGGHLYAS</sequence>
<dbReference type="RefSeq" id="WP_104119826.1">
    <property type="nucleotide sequence ID" value="NZ_PRKW01000001.1"/>
</dbReference>
<comment type="caution">
    <text evidence="1">The sequence shown here is derived from an EMBL/GenBank/DDBJ whole genome shotgun (WGS) entry which is preliminary data.</text>
</comment>
<proteinExistence type="predicted"/>
<evidence type="ECO:0000313" key="1">
    <source>
        <dbReference type="EMBL" id="PPB50555.1"/>
    </source>
</evidence>
<reference evidence="1 2" key="1">
    <citation type="journal article" date="2014" name="Int. J. Syst. Evol. Microbiol.">
        <title>Arthrobacter pityocampae sp. nov., isolated from Thaumetopoea pityocampa (Lep., Thaumetopoeidae).</title>
        <authorList>
            <person name="Ince I.A."/>
            <person name="Demirbag Z."/>
            <person name="Kati H."/>
        </authorList>
    </citation>
    <scope>NUCLEOTIDE SEQUENCE [LARGE SCALE GENOMIC DNA]</scope>
    <source>
        <strain evidence="1 2">Tp2</strain>
    </source>
</reference>
<organism evidence="1 2">
    <name type="scientific">Arthrobacter pityocampae</name>
    <dbReference type="NCBI Taxonomy" id="547334"/>
    <lineage>
        <taxon>Bacteria</taxon>
        <taxon>Bacillati</taxon>
        <taxon>Actinomycetota</taxon>
        <taxon>Actinomycetes</taxon>
        <taxon>Micrococcales</taxon>
        <taxon>Micrococcaceae</taxon>
        <taxon>Arthrobacter</taxon>
    </lineage>
</organism>
<dbReference type="AlphaFoldDB" id="A0A2S5J184"/>